<evidence type="ECO:0000313" key="2">
    <source>
        <dbReference type="Proteomes" id="UP000472260"/>
    </source>
</evidence>
<keyword evidence="2" id="KW-1185">Reference proteome</keyword>
<protein>
    <submittedName>
        <fullName evidence="1">Uncharacterized protein</fullName>
    </submittedName>
</protein>
<accession>A0A671Q1H1</accession>
<proteinExistence type="predicted"/>
<evidence type="ECO:0000313" key="1">
    <source>
        <dbReference type="Ensembl" id="ENSSANP00000065417.1"/>
    </source>
</evidence>
<reference evidence="1" key="1">
    <citation type="submission" date="2025-08" db="UniProtKB">
        <authorList>
            <consortium name="Ensembl"/>
        </authorList>
    </citation>
    <scope>IDENTIFICATION</scope>
</reference>
<organism evidence="1 2">
    <name type="scientific">Sinocyclocheilus anshuiensis</name>
    <dbReference type="NCBI Taxonomy" id="1608454"/>
    <lineage>
        <taxon>Eukaryota</taxon>
        <taxon>Metazoa</taxon>
        <taxon>Chordata</taxon>
        <taxon>Craniata</taxon>
        <taxon>Vertebrata</taxon>
        <taxon>Euteleostomi</taxon>
        <taxon>Actinopterygii</taxon>
        <taxon>Neopterygii</taxon>
        <taxon>Teleostei</taxon>
        <taxon>Ostariophysi</taxon>
        <taxon>Cypriniformes</taxon>
        <taxon>Cyprinidae</taxon>
        <taxon>Cyprininae</taxon>
        <taxon>Sinocyclocheilus</taxon>
    </lineage>
</organism>
<sequence length="24" mass="2581">TSSGFNQIYFGSGTKLIVETSKCL</sequence>
<dbReference type="Proteomes" id="UP000472260">
    <property type="component" value="Unassembled WGS sequence"/>
</dbReference>
<reference evidence="1" key="2">
    <citation type="submission" date="2025-09" db="UniProtKB">
        <authorList>
            <consortium name="Ensembl"/>
        </authorList>
    </citation>
    <scope>IDENTIFICATION</scope>
</reference>
<name>A0A671Q1H1_9TELE</name>
<dbReference type="Ensembl" id="ENSSANT00000069544.1">
    <property type="protein sequence ID" value="ENSSANP00000065417.1"/>
    <property type="gene ID" value="ENSSANG00000032600.1"/>
</dbReference>
<dbReference type="AlphaFoldDB" id="A0A671Q1H1"/>